<dbReference type="InterPro" id="IPR036640">
    <property type="entry name" value="ABC1_TM_sf"/>
</dbReference>
<keyword evidence="8 10" id="KW-0472">Membrane</keyword>
<evidence type="ECO:0000256" key="9">
    <source>
        <dbReference type="SAM" id="MobiDB-lite"/>
    </source>
</evidence>
<evidence type="ECO:0000256" key="5">
    <source>
        <dbReference type="ARBA" id="ARBA00022741"/>
    </source>
</evidence>
<keyword evidence="4 10" id="KW-0812">Transmembrane</keyword>
<dbReference type="PROSITE" id="PS00211">
    <property type="entry name" value="ABC_TRANSPORTER_1"/>
    <property type="match status" value="1"/>
</dbReference>
<dbReference type="GO" id="GO:0005743">
    <property type="term" value="C:mitochondrial inner membrane"/>
    <property type="evidence" value="ECO:0007669"/>
    <property type="project" value="TreeGrafter"/>
</dbReference>
<dbReference type="InterPro" id="IPR003439">
    <property type="entry name" value="ABC_transporter-like_ATP-bd"/>
</dbReference>
<dbReference type="PROSITE" id="PS50893">
    <property type="entry name" value="ABC_TRANSPORTER_2"/>
    <property type="match status" value="1"/>
</dbReference>
<dbReference type="Pfam" id="PF00664">
    <property type="entry name" value="ABC_membrane"/>
    <property type="match status" value="1"/>
</dbReference>
<evidence type="ECO:0000256" key="3">
    <source>
        <dbReference type="ARBA" id="ARBA00022448"/>
    </source>
</evidence>
<comment type="caution">
    <text evidence="13">The sequence shown here is derived from an EMBL/GenBank/DDBJ whole genome shotgun (WGS) entry which is preliminary data.</text>
</comment>
<dbReference type="GO" id="GO:0005524">
    <property type="term" value="F:ATP binding"/>
    <property type="evidence" value="ECO:0007669"/>
    <property type="project" value="UniProtKB-KW"/>
</dbReference>
<feature type="region of interest" description="Disordered" evidence="9">
    <location>
        <begin position="117"/>
        <end position="151"/>
    </location>
</feature>
<dbReference type="PROSITE" id="PS50929">
    <property type="entry name" value="ABC_TM1F"/>
    <property type="match status" value="1"/>
</dbReference>
<gene>
    <name evidence="13" type="ORF">GEV33_007491</name>
</gene>
<evidence type="ECO:0000256" key="4">
    <source>
        <dbReference type="ARBA" id="ARBA00022692"/>
    </source>
</evidence>
<keyword evidence="14" id="KW-1185">Reference proteome</keyword>
<dbReference type="GO" id="GO:0090374">
    <property type="term" value="P:oligopeptide export from mitochondrion"/>
    <property type="evidence" value="ECO:0007669"/>
    <property type="project" value="TreeGrafter"/>
</dbReference>
<reference evidence="13" key="1">
    <citation type="journal article" date="2020" name="J Insects Food Feed">
        <title>The yellow mealworm (Tenebrio molitor) genome: a resource for the emerging insects as food and feed industry.</title>
        <authorList>
            <person name="Eriksson T."/>
            <person name="Andere A."/>
            <person name="Kelstrup H."/>
            <person name="Emery V."/>
            <person name="Picard C."/>
        </authorList>
    </citation>
    <scope>NUCLEOTIDE SEQUENCE</scope>
    <source>
        <strain evidence="13">Stoneville</strain>
        <tissue evidence="13">Whole head</tissue>
    </source>
</reference>
<dbReference type="FunFam" id="3.40.50.300:FF:000205">
    <property type="entry name" value="ABC transporter B family member 4"/>
    <property type="match status" value="1"/>
</dbReference>
<evidence type="ECO:0000256" key="6">
    <source>
        <dbReference type="ARBA" id="ARBA00022840"/>
    </source>
</evidence>
<dbReference type="SMART" id="SM00382">
    <property type="entry name" value="AAA"/>
    <property type="match status" value="1"/>
</dbReference>
<dbReference type="GO" id="GO:0015421">
    <property type="term" value="F:ABC-type oligopeptide transporter activity"/>
    <property type="evidence" value="ECO:0007669"/>
    <property type="project" value="TreeGrafter"/>
</dbReference>
<feature type="domain" description="ABC transmembrane type-1" evidence="12">
    <location>
        <begin position="474"/>
        <end position="600"/>
    </location>
</feature>
<dbReference type="GO" id="GO:0016887">
    <property type="term" value="F:ATP hydrolysis activity"/>
    <property type="evidence" value="ECO:0007669"/>
    <property type="project" value="InterPro"/>
</dbReference>
<protein>
    <submittedName>
        <fullName evidence="13">Uncharacterized protein</fullName>
    </submittedName>
</protein>
<dbReference type="InterPro" id="IPR011527">
    <property type="entry name" value="ABC1_TM_dom"/>
</dbReference>
<dbReference type="InterPro" id="IPR027417">
    <property type="entry name" value="P-loop_NTPase"/>
</dbReference>
<feature type="region of interest" description="Disordered" evidence="9">
    <location>
        <begin position="932"/>
        <end position="952"/>
    </location>
</feature>
<dbReference type="PANTHER" id="PTHR43394:SF27">
    <property type="entry name" value="ATP-DEPENDENT TRANSLOCASE ABCB1-LIKE"/>
    <property type="match status" value="1"/>
</dbReference>
<accession>A0A8J6LCB7</accession>
<feature type="transmembrane region" description="Helical" evidence="10">
    <location>
        <begin position="402"/>
        <end position="421"/>
    </location>
</feature>
<evidence type="ECO:0000313" key="14">
    <source>
        <dbReference type="Proteomes" id="UP000719412"/>
    </source>
</evidence>
<keyword evidence="5" id="KW-0547">Nucleotide-binding</keyword>
<name>A0A8J6LCB7_TENMO</name>
<proteinExistence type="inferred from homology"/>
<feature type="domain" description="ABC transporter" evidence="11">
    <location>
        <begin position="584"/>
        <end position="818"/>
    </location>
</feature>
<dbReference type="InterPro" id="IPR039421">
    <property type="entry name" value="Type_1_exporter"/>
</dbReference>
<feature type="transmembrane region" description="Helical" evidence="10">
    <location>
        <begin position="462"/>
        <end position="489"/>
    </location>
</feature>
<dbReference type="InterPro" id="IPR017871">
    <property type="entry name" value="ABC_transporter-like_CS"/>
</dbReference>
<evidence type="ECO:0000259" key="12">
    <source>
        <dbReference type="PROSITE" id="PS50929"/>
    </source>
</evidence>
<feature type="region of interest" description="Disordered" evidence="9">
    <location>
        <begin position="168"/>
        <end position="195"/>
    </location>
</feature>
<evidence type="ECO:0000256" key="1">
    <source>
        <dbReference type="ARBA" id="ARBA00004141"/>
    </source>
</evidence>
<dbReference type="SUPFAM" id="SSF90123">
    <property type="entry name" value="ABC transporter transmembrane region"/>
    <property type="match status" value="1"/>
</dbReference>
<comment type="similarity">
    <text evidence="2">Belongs to the ABC transporter superfamily. ABCB family. Multidrug resistance exporter (TC 3.A.1.201) subfamily.</text>
</comment>
<evidence type="ECO:0000259" key="11">
    <source>
        <dbReference type="PROSITE" id="PS50893"/>
    </source>
</evidence>
<evidence type="ECO:0000256" key="7">
    <source>
        <dbReference type="ARBA" id="ARBA00022989"/>
    </source>
</evidence>
<keyword evidence="7 10" id="KW-1133">Transmembrane helix</keyword>
<dbReference type="InterPro" id="IPR003593">
    <property type="entry name" value="AAA+_ATPase"/>
</dbReference>
<sequence length="952" mass="105140">MPASERDSSRPYQMRLINDIAVSCAKGVSPRPSPVLRNYNMPRLPKPAITQLHKPASLHHSRATDYSSAVTLILPLISGDNNFTEGSSVAAWLSETVLRGRGPGASGFESHRRGRIFSKEENSAGPWMKSDTLPTPPRGQQGSNPRPDGPPMDVCAVFHVVLSGKKKGEERVGVGGRGKYPGAPPHIKRKKRKKPTARYLIDQYGEKGKAKKKTTSRTLSAEIITSRTLLNGDIITSRTLHARSLHRRRPPMPASGRDSSRPCLLMFPQYLETGIISQHFLKQTYDLCIWLLPPAIPTRCARLTASPCHESKMSHPDLVRCTMITMKDTENGHLDQLLTCYDQIRLSRESMCFTEPRECVLHSTSREFMKKKLKIEKAVPKKDERNVSYFQLFRYATLQDKIFIALGTICAVVCGIIQPYLMTLFGDVAGVIVEYAAAINKTNDPNETQIIEETLYDGIRDFAIYSSVVGIVTIITTYFAGVFFSYSALRQWSTKFSRQEMKAYGAAGSIAEEVLSSVRTVVAFDGQEKEITRYEKHLQSAKRNNITRNLFSGISNGFMWFLVYASYALSFWYGVGLILEERNLPQEEITYTPANMVAILEGFNLNIKSGETVALVGSSGCGKSTCIQLIQRFYDVTSGSVTIDDNDIAKLNLTWLRNKIGVVGQEPALFAATIADNIKYGNLSATQDDIEKAAKKANAHNFIKSLPRGYNTLIGERGAQISGGQKQRIAIARALIREPKILLLDEATSALDTTSEAEVQAALDAISGECTTIIVAHRLSTIRNADRIVVVSERKVIEEGNHAQLMALKGAYHSLVVSQGLSETEDVFTDGKEVLNGVSNVAKASEPAMTESTSEENLDVELLPFSEFRIYCRSTTGVVELYQPDEETSQEILMLADSSMLARSLPADTVKPCIKNLAGELIRDFPVSPGTTWTGRTQLDLDPEGVRSGDLP</sequence>
<keyword evidence="6" id="KW-0067">ATP-binding</keyword>
<evidence type="ECO:0000313" key="13">
    <source>
        <dbReference type="EMBL" id="KAH0815300.1"/>
    </source>
</evidence>
<dbReference type="Pfam" id="PF00005">
    <property type="entry name" value="ABC_tran"/>
    <property type="match status" value="1"/>
</dbReference>
<evidence type="ECO:0000256" key="8">
    <source>
        <dbReference type="ARBA" id="ARBA00023136"/>
    </source>
</evidence>
<feature type="transmembrane region" description="Helical" evidence="10">
    <location>
        <begin position="558"/>
        <end position="579"/>
    </location>
</feature>
<reference evidence="13" key="2">
    <citation type="submission" date="2021-08" db="EMBL/GenBank/DDBJ databases">
        <authorList>
            <person name="Eriksson T."/>
        </authorList>
    </citation>
    <scope>NUCLEOTIDE SEQUENCE</scope>
    <source>
        <strain evidence="13">Stoneville</strain>
        <tissue evidence="13">Whole head</tissue>
    </source>
</reference>
<dbReference type="SUPFAM" id="SSF52540">
    <property type="entry name" value="P-loop containing nucleoside triphosphate hydrolases"/>
    <property type="match status" value="1"/>
</dbReference>
<evidence type="ECO:0000256" key="2">
    <source>
        <dbReference type="ARBA" id="ARBA00007577"/>
    </source>
</evidence>
<dbReference type="CDD" id="cd03249">
    <property type="entry name" value="ABC_MTABC3_MDL1_MDL2"/>
    <property type="match status" value="1"/>
</dbReference>
<dbReference type="EMBL" id="JABDTM020023275">
    <property type="protein sequence ID" value="KAH0815300.1"/>
    <property type="molecule type" value="Genomic_DNA"/>
</dbReference>
<dbReference type="Proteomes" id="UP000719412">
    <property type="component" value="Unassembled WGS sequence"/>
</dbReference>
<comment type="subcellular location">
    <subcellularLocation>
        <location evidence="1">Membrane</location>
        <topology evidence="1">Multi-pass membrane protein</topology>
    </subcellularLocation>
</comment>
<evidence type="ECO:0000256" key="10">
    <source>
        <dbReference type="SAM" id="Phobius"/>
    </source>
</evidence>
<dbReference type="Gene3D" id="1.20.1560.10">
    <property type="entry name" value="ABC transporter type 1, transmembrane domain"/>
    <property type="match status" value="1"/>
</dbReference>
<dbReference type="AlphaFoldDB" id="A0A8J6LCB7"/>
<keyword evidence="3" id="KW-0813">Transport</keyword>
<feature type="compositionally biased region" description="Basic residues" evidence="9">
    <location>
        <begin position="186"/>
        <end position="195"/>
    </location>
</feature>
<dbReference type="PANTHER" id="PTHR43394">
    <property type="entry name" value="ATP-DEPENDENT PERMEASE MDL1, MITOCHONDRIAL"/>
    <property type="match status" value="1"/>
</dbReference>
<dbReference type="Gene3D" id="3.40.50.300">
    <property type="entry name" value="P-loop containing nucleotide triphosphate hydrolases"/>
    <property type="match status" value="1"/>
</dbReference>
<organism evidence="13 14">
    <name type="scientific">Tenebrio molitor</name>
    <name type="common">Yellow mealworm beetle</name>
    <dbReference type="NCBI Taxonomy" id="7067"/>
    <lineage>
        <taxon>Eukaryota</taxon>
        <taxon>Metazoa</taxon>
        <taxon>Ecdysozoa</taxon>
        <taxon>Arthropoda</taxon>
        <taxon>Hexapoda</taxon>
        <taxon>Insecta</taxon>
        <taxon>Pterygota</taxon>
        <taxon>Neoptera</taxon>
        <taxon>Endopterygota</taxon>
        <taxon>Coleoptera</taxon>
        <taxon>Polyphaga</taxon>
        <taxon>Cucujiformia</taxon>
        <taxon>Tenebrionidae</taxon>
        <taxon>Tenebrio</taxon>
    </lineage>
</organism>